<keyword evidence="2" id="KW-0378">Hydrolase</keyword>
<dbReference type="InterPro" id="IPR051044">
    <property type="entry name" value="MAG_DAG_Lipase"/>
</dbReference>
<accession>A0ABY7M2G0</accession>
<organism evidence="2 3">
    <name type="scientific">Candidatus Phytoplasma sacchari</name>
    <dbReference type="NCBI Taxonomy" id="2609813"/>
    <lineage>
        <taxon>Bacteria</taxon>
        <taxon>Bacillati</taxon>
        <taxon>Mycoplasmatota</taxon>
        <taxon>Mollicutes</taxon>
        <taxon>Acholeplasmatales</taxon>
        <taxon>Acholeplasmataceae</taxon>
        <taxon>Candidatus Phytoplasma</taxon>
        <taxon>16SrXI (Rice yellow dwarf group)</taxon>
    </lineage>
</organism>
<reference evidence="2" key="1">
    <citation type="submission" date="2022-12" db="EMBL/GenBank/DDBJ databases">
        <title>Genomic Characterization of Candidatus Phytoplasma sacchari in China.</title>
        <authorList>
            <person name="Zhang R.-Y."/>
        </authorList>
    </citation>
    <scope>NUCLEOTIDE SEQUENCE [LARGE SCALE GENOMIC DNA]</scope>
    <source>
        <strain evidence="2">SCWL1</strain>
    </source>
</reference>
<proteinExistence type="predicted"/>
<dbReference type="Proteomes" id="UP001210120">
    <property type="component" value="Chromosome"/>
</dbReference>
<gene>
    <name evidence="2" type="ORF">O7R10_00950</name>
</gene>
<dbReference type="Pfam" id="PF12146">
    <property type="entry name" value="Hydrolase_4"/>
    <property type="match status" value="1"/>
</dbReference>
<dbReference type="InterPro" id="IPR029058">
    <property type="entry name" value="AB_hydrolase_fold"/>
</dbReference>
<protein>
    <submittedName>
        <fullName evidence="2">Alpha/beta fold hydrolase</fullName>
    </submittedName>
</protein>
<evidence type="ECO:0000313" key="3">
    <source>
        <dbReference type="Proteomes" id="UP001210120"/>
    </source>
</evidence>
<dbReference type="GO" id="GO:0016787">
    <property type="term" value="F:hydrolase activity"/>
    <property type="evidence" value="ECO:0007669"/>
    <property type="project" value="UniProtKB-KW"/>
</dbReference>
<sequence>MNIKKINQLKYFKFLIFFCVLILFLWQNNNIEAMLNQESTSYDNKKHYSLLRQDTKIYNKFLKTSNAKANIIITHGIGESSEEYIKLAETLTSSGYNAFIYDLRSHGRSYNKKNTAYVDNYNIFLEDLNSIISYIKKNNDLKIILLGHSLGGMINNSYVLKYDEDKIVGVINSSSPTKIINEVKDFLDEKKIKKMNDIPVSSYEIFSRIPLNEEFKQYRISFVTPKFVKTTMIDSIQYFEKELEKRSFYYPKPILLLHGIKDLIISYDNSVEMFNKITNSTSDKKLILYPESYHNLFNDLDQNEVTKDVLNWLDVIFCNK</sequence>
<dbReference type="InterPro" id="IPR022742">
    <property type="entry name" value="Hydrolase_4"/>
</dbReference>
<dbReference type="SUPFAM" id="SSF53474">
    <property type="entry name" value="alpha/beta-Hydrolases"/>
    <property type="match status" value="1"/>
</dbReference>
<name>A0ABY7M2G0_9MOLU</name>
<dbReference type="PANTHER" id="PTHR11614">
    <property type="entry name" value="PHOSPHOLIPASE-RELATED"/>
    <property type="match status" value="1"/>
</dbReference>
<feature type="domain" description="Serine aminopeptidase S33" evidence="1">
    <location>
        <begin position="66"/>
        <end position="301"/>
    </location>
</feature>
<dbReference type="Gene3D" id="3.40.50.1820">
    <property type="entry name" value="alpha/beta hydrolase"/>
    <property type="match status" value="1"/>
</dbReference>
<dbReference type="EMBL" id="CP115156">
    <property type="protein sequence ID" value="WBL31615.1"/>
    <property type="molecule type" value="Genomic_DNA"/>
</dbReference>
<evidence type="ECO:0000313" key="2">
    <source>
        <dbReference type="EMBL" id="WBL31615.1"/>
    </source>
</evidence>
<keyword evidence="3" id="KW-1185">Reference proteome</keyword>
<evidence type="ECO:0000259" key="1">
    <source>
        <dbReference type="Pfam" id="PF12146"/>
    </source>
</evidence>